<evidence type="ECO:0000313" key="3">
    <source>
        <dbReference type="EMBL" id="MDR6845580.1"/>
    </source>
</evidence>
<dbReference type="PROSITE" id="PS51257">
    <property type="entry name" value="PROKAR_LIPOPROTEIN"/>
    <property type="match status" value="1"/>
</dbReference>
<organism evidence="3 4">
    <name type="scientific">Flavobacterium granuli</name>
    <dbReference type="NCBI Taxonomy" id="280093"/>
    <lineage>
        <taxon>Bacteria</taxon>
        <taxon>Pseudomonadati</taxon>
        <taxon>Bacteroidota</taxon>
        <taxon>Flavobacteriia</taxon>
        <taxon>Flavobacteriales</taxon>
        <taxon>Flavobacteriaceae</taxon>
        <taxon>Flavobacterium</taxon>
    </lineage>
</organism>
<reference evidence="3 4" key="1">
    <citation type="submission" date="2023-07" db="EMBL/GenBank/DDBJ databases">
        <title>Sorghum-associated microbial communities from plants grown in Nebraska, USA.</title>
        <authorList>
            <person name="Schachtman D."/>
        </authorList>
    </citation>
    <scope>NUCLEOTIDE SEQUENCE [LARGE SCALE GENOMIC DNA]</scope>
    <source>
        <strain evidence="3 4">BE124</strain>
    </source>
</reference>
<keyword evidence="2" id="KW-0732">Signal</keyword>
<proteinExistence type="predicted"/>
<keyword evidence="4" id="KW-1185">Reference proteome</keyword>
<gene>
    <name evidence="3" type="ORF">J2W95_002290</name>
</gene>
<accession>A0ABU1S4M6</accession>
<dbReference type="Proteomes" id="UP001261871">
    <property type="component" value="Unassembled WGS sequence"/>
</dbReference>
<feature type="region of interest" description="Disordered" evidence="1">
    <location>
        <begin position="21"/>
        <end position="40"/>
    </location>
</feature>
<name>A0ABU1S4M6_9FLAO</name>
<evidence type="ECO:0000256" key="2">
    <source>
        <dbReference type="SAM" id="SignalP"/>
    </source>
</evidence>
<dbReference type="RefSeq" id="WP_310007007.1">
    <property type="nucleotide sequence ID" value="NZ_JAVDTX010000005.1"/>
</dbReference>
<comment type="caution">
    <text evidence="3">The sequence shown here is derived from an EMBL/GenBank/DDBJ whole genome shotgun (WGS) entry which is preliminary data.</text>
</comment>
<protein>
    <submittedName>
        <fullName evidence="3">Ribonucleotide reductase alpha subunit</fullName>
    </submittedName>
</protein>
<evidence type="ECO:0000313" key="4">
    <source>
        <dbReference type="Proteomes" id="UP001261871"/>
    </source>
</evidence>
<feature type="signal peptide" evidence="2">
    <location>
        <begin position="1"/>
        <end position="21"/>
    </location>
</feature>
<dbReference type="EMBL" id="JAVDTX010000005">
    <property type="protein sequence ID" value="MDR6845580.1"/>
    <property type="molecule type" value="Genomic_DNA"/>
</dbReference>
<sequence>MKKFLLCFVLTFLVISCSTESDFNPSENSNSNGVALKSSSKIPENKANPFDAKGKEYYDVLTIYFQKNTRAKTLTETTDQIQFLSKNYVSSALSTQRLVTITLEQVSLIMNDPENQLMAIIDSCALSAAAKEDLISFIKVLLEQQGQEYSEVYDAIVMYEASVIESTTLEENEKETILTVSSVSRYALYADSEHKDRDWEILVANRKAQKSFNSYKTTIVSMIALFRKFV</sequence>
<evidence type="ECO:0000256" key="1">
    <source>
        <dbReference type="SAM" id="MobiDB-lite"/>
    </source>
</evidence>
<feature type="chain" id="PRO_5047336391" evidence="2">
    <location>
        <begin position="22"/>
        <end position="230"/>
    </location>
</feature>